<dbReference type="RefSeq" id="YP_009052275.1">
    <property type="nucleotide sequence ID" value="NC_024697.1"/>
</dbReference>
<dbReference type="OrthoDB" id="21412at10239"/>
<dbReference type="Proteomes" id="UP000028667">
    <property type="component" value="Segment"/>
</dbReference>
<dbReference type="Gene3D" id="3.30.420.10">
    <property type="entry name" value="Ribonuclease H-like superfamily/Ribonuclease H"/>
    <property type="match status" value="1"/>
</dbReference>
<protein>
    <submittedName>
        <fullName evidence="1">Putative Holliday junction resolvase</fullName>
    </submittedName>
</protein>
<dbReference type="GO" id="GO:0003676">
    <property type="term" value="F:nucleic acid binding"/>
    <property type="evidence" value="ECO:0007669"/>
    <property type="project" value="InterPro"/>
</dbReference>
<gene>
    <name evidence="1" type="ORF">AaV_201</name>
</gene>
<dbReference type="InterPro" id="IPR036397">
    <property type="entry name" value="RNaseH_sf"/>
</dbReference>
<dbReference type="GeneID" id="20041496"/>
<evidence type="ECO:0000313" key="2">
    <source>
        <dbReference type="Proteomes" id="UP000028667"/>
    </source>
</evidence>
<dbReference type="KEGG" id="vg:20041496"/>
<accession>A0A076FHG8</accession>
<organism evidence="1 2">
    <name type="scientific">Aureococcus anophagefferens virus</name>
    <dbReference type="NCBI Taxonomy" id="1474867"/>
    <lineage>
        <taxon>Viruses</taxon>
        <taxon>Varidnaviria</taxon>
        <taxon>Bamfordvirae</taxon>
        <taxon>Nucleocytoviricota</taxon>
        <taxon>Megaviricetes</taxon>
        <taxon>Imitervirales</taxon>
        <taxon>Schizomimiviridae</taxon>
        <taxon>Kratosvirus</taxon>
        <taxon>Kratosvirus quantuckense</taxon>
    </lineage>
</organism>
<keyword evidence="2" id="KW-1185">Reference proteome</keyword>
<dbReference type="EMBL" id="KJ645900">
    <property type="protein sequence ID" value="AII17212.1"/>
    <property type="molecule type" value="Genomic_DNA"/>
</dbReference>
<reference evidence="1 2" key="1">
    <citation type="journal article" date="2014" name="Virology">
        <title>Genome of brown tide virus (AaV), the little giant of the Megaviridae, elucidates NCLDV genome expansion and host-virus coevolution.</title>
        <authorList>
            <person name="Moniruzzaman M."/>
            <person name="LeCleir G.R."/>
            <person name="Brown C.M."/>
            <person name="Gobler C.J."/>
            <person name="Bidle K.D."/>
            <person name="Wilson W.H."/>
            <person name="Wilhelm S.W."/>
        </authorList>
    </citation>
    <scope>NUCLEOTIDE SEQUENCE [LARGE SCALE GENOMIC DNA]</scope>
    <source>
        <strain evidence="1">BtV-01</strain>
    </source>
</reference>
<name>A0A076FHG8_9VIRU</name>
<dbReference type="InterPro" id="IPR012337">
    <property type="entry name" value="RNaseH-like_sf"/>
</dbReference>
<evidence type="ECO:0000313" key="1">
    <source>
        <dbReference type="EMBL" id="AII17212.1"/>
    </source>
</evidence>
<dbReference type="SUPFAM" id="SSF53098">
    <property type="entry name" value="Ribonuclease H-like"/>
    <property type="match status" value="2"/>
</dbReference>
<sequence length="229" mass="26915">MNLLSIDVGINNLSYVIMNITENNKFQIISWKNIDINKSYTDLDYVCSKYLHMTKPDLIECCNINNIEFNEKDTSKIIKEAIKKHLKLKKIKKTNQINYKKTLLNLKKHFDEILNDEITNIVIENQPVVKNPKMKSIQMVLFTYLQLKFPEINVEFINANEKLKYCKKEGLIESIPKTYKDNKKTSINVVTKLISEMTDFIEQFENEKKKDDLSDVILQGLAYQFKMCV</sequence>
<proteinExistence type="predicted"/>